<dbReference type="PANTHER" id="PTHR43576:SF3">
    <property type="entry name" value="ALPHA-L-ARABINOFURANOSIDASE C"/>
    <property type="match status" value="1"/>
</dbReference>
<dbReference type="InterPro" id="IPR055235">
    <property type="entry name" value="ASD1_cat"/>
</dbReference>
<dbReference type="RefSeq" id="WP_108953186.1">
    <property type="nucleotide sequence ID" value="NZ_BEVZ01000002.1"/>
</dbReference>
<reference evidence="9 10" key="1">
    <citation type="submission" date="2024-06" db="EMBL/GenBank/DDBJ databases">
        <title>The Natural Products Discovery Center: Release of the First 8490 Sequenced Strains for Exploring Actinobacteria Biosynthetic Diversity.</title>
        <authorList>
            <person name="Kalkreuter E."/>
            <person name="Kautsar S.A."/>
            <person name="Yang D."/>
            <person name="Bader C.D."/>
            <person name="Teijaro C.N."/>
            <person name="Fluegel L."/>
            <person name="Davis C.M."/>
            <person name="Simpson J.R."/>
            <person name="Lauterbach L."/>
            <person name="Steele A.D."/>
            <person name="Gui C."/>
            <person name="Meng S."/>
            <person name="Li G."/>
            <person name="Viehrig K."/>
            <person name="Ye F."/>
            <person name="Su P."/>
            <person name="Kiefer A.F."/>
            <person name="Nichols A."/>
            <person name="Cepeda A.J."/>
            <person name="Yan W."/>
            <person name="Fan B."/>
            <person name="Jiang Y."/>
            <person name="Adhikari A."/>
            <person name="Zheng C.-J."/>
            <person name="Schuster L."/>
            <person name="Cowan T.M."/>
            <person name="Smanski M.J."/>
            <person name="Chevrette M.G."/>
            <person name="De Carvalho L.P.S."/>
            <person name="Shen B."/>
        </authorList>
    </citation>
    <scope>NUCLEOTIDE SEQUENCE [LARGE SCALE GENOMIC DNA]</scope>
    <source>
        <strain evidence="9 10">NPDC038104</strain>
    </source>
</reference>
<dbReference type="SUPFAM" id="SSF51445">
    <property type="entry name" value="(Trans)glycosidases"/>
    <property type="match status" value="1"/>
</dbReference>
<accession>A0ABV2YKS2</accession>
<gene>
    <name evidence="9" type="ORF">AB0E65_19305</name>
</gene>
<dbReference type="Gene3D" id="3.20.20.80">
    <property type="entry name" value="Glycosidases"/>
    <property type="match status" value="1"/>
</dbReference>
<dbReference type="EMBL" id="JBEZUR010000031">
    <property type="protein sequence ID" value="MEU3556334.1"/>
    <property type="molecule type" value="Genomic_DNA"/>
</dbReference>
<evidence type="ECO:0000256" key="3">
    <source>
        <dbReference type="ARBA" id="ARBA00011165"/>
    </source>
</evidence>
<evidence type="ECO:0000313" key="10">
    <source>
        <dbReference type="Proteomes" id="UP001550850"/>
    </source>
</evidence>
<dbReference type="Proteomes" id="UP001550850">
    <property type="component" value="Unassembled WGS sequence"/>
</dbReference>
<dbReference type="Gene3D" id="2.60.40.1180">
    <property type="entry name" value="Golgi alpha-mannosidase II"/>
    <property type="match status" value="1"/>
</dbReference>
<sequence length="501" mass="55554">MPRAHIELDRKAVVAPVRRRTFGSFVEHLGRCVYTGIYEPGHPSANEDGFRMDVVDLVRELGSTTVRYPGGNFVSGFRWEDSVGPREQRPVRRDLAWRSLESNQVGLDEFARWLKLTDSELMLAVNVATRGILPALDLLEYANHPSGTTLSDLRIANGTPEPHDVRMWCLGNEMDGPWQTGFMTADDYGKIAARTAAAMRMADKDLELVVCGSSGSGMPTFGDWERTVLEHTYEHVDYVSCHAYYQELDGDLGSFLASATDMDFFIDTVVATADHVGGKKRSKKRIDVSFDEWNVWYLKEHQEQEARETDLEWRHAPRKLEDVYTVADAVVVGNLLMTLLKRSDRVTSASLAQLVNVIAPIMTEPGGPAWRQTTFHPFSITSRLASGEVIRPVIEAPVYETARYGEASLVDAVATVDEDRAAVFLVNRDQRETAHVTIDVRGLGSSRVVEALTLADPDVYAKNTLAEQDRVTPAANASATLADGTVTVELPPVSWTAIALR</sequence>
<evidence type="ECO:0000256" key="1">
    <source>
        <dbReference type="ARBA" id="ARBA00001462"/>
    </source>
</evidence>
<evidence type="ECO:0000259" key="8">
    <source>
        <dbReference type="SMART" id="SM00813"/>
    </source>
</evidence>
<proteinExistence type="inferred from homology"/>
<organism evidence="9 10">
    <name type="scientific">Streptomyces fragilis</name>
    <dbReference type="NCBI Taxonomy" id="67301"/>
    <lineage>
        <taxon>Bacteria</taxon>
        <taxon>Bacillati</taxon>
        <taxon>Actinomycetota</taxon>
        <taxon>Actinomycetes</taxon>
        <taxon>Kitasatosporales</taxon>
        <taxon>Streptomycetaceae</taxon>
        <taxon>Streptomyces</taxon>
    </lineage>
</organism>
<evidence type="ECO:0000256" key="6">
    <source>
        <dbReference type="ARBA" id="ARBA00023277"/>
    </source>
</evidence>
<evidence type="ECO:0000313" key="9">
    <source>
        <dbReference type="EMBL" id="MEU3556334.1"/>
    </source>
</evidence>
<keyword evidence="7" id="KW-0326">Glycosidase</keyword>
<feature type="domain" description="Alpha-L-arabinofuranosidase C-terminal" evidence="8">
    <location>
        <begin position="291"/>
        <end position="494"/>
    </location>
</feature>
<comment type="subunit">
    <text evidence="3">Homohexamer; trimer of dimers.</text>
</comment>
<keyword evidence="6" id="KW-0119">Carbohydrate metabolism</keyword>
<evidence type="ECO:0000256" key="4">
    <source>
        <dbReference type="ARBA" id="ARBA00012670"/>
    </source>
</evidence>
<dbReference type="PANTHER" id="PTHR43576">
    <property type="entry name" value="ALPHA-L-ARABINOFURANOSIDASE C-RELATED"/>
    <property type="match status" value="1"/>
</dbReference>
<dbReference type="InterPro" id="IPR010720">
    <property type="entry name" value="Alpha-L-AF_C"/>
</dbReference>
<dbReference type="Pfam" id="PF22848">
    <property type="entry name" value="ASD1_dom"/>
    <property type="match status" value="1"/>
</dbReference>
<evidence type="ECO:0000256" key="7">
    <source>
        <dbReference type="ARBA" id="ARBA00023295"/>
    </source>
</evidence>
<dbReference type="InterPro" id="IPR013780">
    <property type="entry name" value="Glyco_hydro_b"/>
</dbReference>
<dbReference type="EC" id="3.2.1.55" evidence="4"/>
<name>A0ABV2YKS2_9ACTN</name>
<evidence type="ECO:0000256" key="5">
    <source>
        <dbReference type="ARBA" id="ARBA00022801"/>
    </source>
</evidence>
<keyword evidence="10" id="KW-1185">Reference proteome</keyword>
<keyword evidence="5" id="KW-0378">Hydrolase</keyword>
<dbReference type="SUPFAM" id="SSF51011">
    <property type="entry name" value="Glycosyl hydrolase domain"/>
    <property type="match status" value="1"/>
</dbReference>
<protein>
    <recommendedName>
        <fullName evidence="4">non-reducing end alpha-L-arabinofuranosidase</fullName>
        <ecNumber evidence="4">3.2.1.55</ecNumber>
    </recommendedName>
</protein>
<dbReference type="InterPro" id="IPR017853">
    <property type="entry name" value="GH"/>
</dbReference>
<evidence type="ECO:0000256" key="2">
    <source>
        <dbReference type="ARBA" id="ARBA00007186"/>
    </source>
</evidence>
<dbReference type="SMART" id="SM00813">
    <property type="entry name" value="Alpha-L-AF_C"/>
    <property type="match status" value="1"/>
</dbReference>
<comment type="caution">
    <text evidence="9">The sequence shown here is derived from an EMBL/GenBank/DDBJ whole genome shotgun (WGS) entry which is preliminary data.</text>
</comment>
<comment type="similarity">
    <text evidence="2">Belongs to the glycosyl hydrolase 51 family.</text>
</comment>
<comment type="catalytic activity">
    <reaction evidence="1">
        <text>Hydrolysis of terminal non-reducing alpha-L-arabinofuranoside residues in alpha-L-arabinosides.</text>
        <dbReference type="EC" id="3.2.1.55"/>
    </reaction>
</comment>
<dbReference type="Pfam" id="PF06964">
    <property type="entry name" value="Alpha-L-AF_C"/>
    <property type="match status" value="1"/>
</dbReference>